<dbReference type="InterPro" id="IPR038695">
    <property type="entry name" value="Saro_0823-like_sf"/>
</dbReference>
<dbReference type="Pfam" id="PF02643">
    <property type="entry name" value="DUF192"/>
    <property type="match status" value="1"/>
</dbReference>
<dbReference type="PANTHER" id="PTHR37953:SF1">
    <property type="entry name" value="UPF0127 PROTEIN MJ1496"/>
    <property type="match status" value="1"/>
</dbReference>
<keyword evidence="2" id="KW-1185">Reference proteome</keyword>
<reference evidence="2" key="1">
    <citation type="journal article" date="2019" name="Int. J. Syst. Evol. Microbiol.">
        <title>The Global Catalogue of Microorganisms (GCM) 10K type strain sequencing project: providing services to taxonomists for standard genome sequencing and annotation.</title>
        <authorList>
            <consortium name="The Broad Institute Genomics Platform"/>
            <consortium name="The Broad Institute Genome Sequencing Center for Infectious Disease"/>
            <person name="Wu L."/>
            <person name="Ma J."/>
        </authorList>
    </citation>
    <scope>NUCLEOTIDE SEQUENCE [LARGE SCALE GENOMIC DNA]</scope>
    <source>
        <strain evidence="2">TISTR 1514</strain>
    </source>
</reference>
<evidence type="ECO:0000313" key="2">
    <source>
        <dbReference type="Proteomes" id="UP001597492"/>
    </source>
</evidence>
<proteinExistence type="predicted"/>
<comment type="caution">
    <text evidence="1">The sequence shown here is derived from an EMBL/GenBank/DDBJ whole genome shotgun (WGS) entry which is preliminary data.</text>
</comment>
<organism evidence="1 2">
    <name type="scientific">Gulosibacter faecalis</name>
    <dbReference type="NCBI Taxonomy" id="272240"/>
    <lineage>
        <taxon>Bacteria</taxon>
        <taxon>Bacillati</taxon>
        <taxon>Actinomycetota</taxon>
        <taxon>Actinomycetes</taxon>
        <taxon>Micrococcales</taxon>
        <taxon>Microbacteriaceae</taxon>
        <taxon>Gulosibacter</taxon>
    </lineage>
</organism>
<sequence length="170" mass="17988">MTRRTNSGRAMRRMLWGILAGLLGLVLVAVLALAGIHAYLRAHPQDLSRLSTITTTQAGEPLTLLVPETDDEKGHGLSGIDSLPADTALLLRSDDGDTRIMMLGMRFALDLVWLDAHCEVVRVVTGANPGFWPLFYAGPGEATAVVEFSVGDAARYGAGEVGATLRGACG</sequence>
<dbReference type="PANTHER" id="PTHR37953">
    <property type="entry name" value="UPF0127 PROTEIN MJ1496"/>
    <property type="match status" value="1"/>
</dbReference>
<evidence type="ECO:0000313" key="1">
    <source>
        <dbReference type="EMBL" id="MFD2757022.1"/>
    </source>
</evidence>
<gene>
    <name evidence="1" type="ORF">ACFSW7_01360</name>
</gene>
<accession>A0ABW5UTQ8</accession>
<dbReference type="Gene3D" id="2.60.120.1140">
    <property type="entry name" value="Protein of unknown function DUF192"/>
    <property type="match status" value="1"/>
</dbReference>
<protein>
    <submittedName>
        <fullName evidence="1">DUF192 domain-containing protein</fullName>
    </submittedName>
</protein>
<dbReference type="RefSeq" id="WP_187325751.1">
    <property type="nucleotide sequence ID" value="NZ_JBHUNE010000001.1"/>
</dbReference>
<dbReference type="Proteomes" id="UP001597492">
    <property type="component" value="Unassembled WGS sequence"/>
</dbReference>
<dbReference type="InterPro" id="IPR003795">
    <property type="entry name" value="DUF192"/>
</dbReference>
<dbReference type="EMBL" id="JBHUNE010000001">
    <property type="protein sequence ID" value="MFD2757022.1"/>
    <property type="molecule type" value="Genomic_DNA"/>
</dbReference>
<name>A0ABW5UTQ8_9MICO</name>